<gene>
    <name evidence="2" type="ORF">KY290_033988</name>
</gene>
<protein>
    <submittedName>
        <fullName evidence="2">Uncharacterized protein</fullName>
    </submittedName>
</protein>
<dbReference type="InterPro" id="IPR006249">
    <property type="entry name" value="Aconitase/IRP2"/>
</dbReference>
<dbReference type="InterPro" id="IPR015931">
    <property type="entry name" value="Acnase/IPM_dHydase_lsu_aba_1/3"/>
</dbReference>
<name>A0ABQ7U5L2_SOLTU</name>
<evidence type="ECO:0000313" key="3">
    <source>
        <dbReference type="Proteomes" id="UP000826656"/>
    </source>
</evidence>
<evidence type="ECO:0000256" key="1">
    <source>
        <dbReference type="ARBA" id="ARBA00023004"/>
    </source>
</evidence>
<sequence>MCSQLDTLEDEHKVFEEMPTREVVGYFDKLNDVCGDFVDTKNQWGDNICSIVEKVQEKVDEHWSKDVESEEEYDSTDFSFSFAMNSRTERYVADGLLVTYDGKTKVNDMLNCIGNEDFVTIASFSEEKGKIVAVLAEEECTEFHLGLKFFHLDYSLEATSLLQENVQLLSRSILRHIEVARFRKSAATVIKRPEVIHVPGSAKVSAIRVLEKYLNRQGFLIIVCGCVTCSWKSVNLDESIVSTKSENDNVATVVLTGKRNLEEYVQFSRSANFPASLPLTFADALTNIVDQIEIRAHIFGDCLRFPFDPGDCFHLCSCLLRCFLEVKEVLKEGVLIRFGNRALVGQIISWNFPLFMAHSIYYNTILNILGIGKSRLYISNFERLGQGGRSITDNLQWWLTRDTVSLLAIFSTQLTTYLLDNLSASRSHLYQPLDIIFSQGHNHNGCSLKEKKYSCLVDWRSKLRELSIVSNS</sequence>
<organism evidence="2 3">
    <name type="scientific">Solanum tuberosum</name>
    <name type="common">Potato</name>
    <dbReference type="NCBI Taxonomy" id="4113"/>
    <lineage>
        <taxon>Eukaryota</taxon>
        <taxon>Viridiplantae</taxon>
        <taxon>Streptophyta</taxon>
        <taxon>Embryophyta</taxon>
        <taxon>Tracheophyta</taxon>
        <taxon>Spermatophyta</taxon>
        <taxon>Magnoliopsida</taxon>
        <taxon>eudicotyledons</taxon>
        <taxon>Gunneridae</taxon>
        <taxon>Pentapetalae</taxon>
        <taxon>asterids</taxon>
        <taxon>lamiids</taxon>
        <taxon>Solanales</taxon>
        <taxon>Solanaceae</taxon>
        <taxon>Solanoideae</taxon>
        <taxon>Solaneae</taxon>
        <taxon>Solanum</taxon>
    </lineage>
</organism>
<dbReference type="SUPFAM" id="SSF53732">
    <property type="entry name" value="Aconitase iron-sulfur domain"/>
    <property type="match status" value="1"/>
</dbReference>
<dbReference type="InterPro" id="IPR036008">
    <property type="entry name" value="Aconitase_4Fe-4S_dom"/>
</dbReference>
<keyword evidence="3" id="KW-1185">Reference proteome</keyword>
<proteinExistence type="predicted"/>
<dbReference type="Proteomes" id="UP000826656">
    <property type="component" value="Unassembled WGS sequence"/>
</dbReference>
<evidence type="ECO:0000313" key="2">
    <source>
        <dbReference type="EMBL" id="KAH0740945.1"/>
    </source>
</evidence>
<accession>A0ABQ7U5L2</accession>
<dbReference type="PANTHER" id="PTHR11670">
    <property type="entry name" value="ACONITASE/IRON-RESPONSIVE ELEMENT FAMILY MEMBER"/>
    <property type="match status" value="1"/>
</dbReference>
<reference evidence="2 3" key="1">
    <citation type="journal article" date="2021" name="bioRxiv">
        <title>Chromosome-scale and haplotype-resolved genome assembly of a tetraploid potato cultivar.</title>
        <authorList>
            <person name="Sun H."/>
            <person name="Jiao W.-B."/>
            <person name="Krause K."/>
            <person name="Campoy J.A."/>
            <person name="Goel M."/>
            <person name="Folz-Donahue K."/>
            <person name="Kukat C."/>
            <person name="Huettel B."/>
            <person name="Schneeberger K."/>
        </authorList>
    </citation>
    <scope>NUCLEOTIDE SEQUENCE [LARGE SCALE GENOMIC DNA]</scope>
    <source>
        <strain evidence="2">SolTubOtavaFocal</strain>
        <tissue evidence="2">Leaves</tissue>
    </source>
</reference>
<dbReference type="Gene3D" id="3.30.499.10">
    <property type="entry name" value="Aconitase, domain 3"/>
    <property type="match status" value="1"/>
</dbReference>
<comment type="caution">
    <text evidence="2">The sequence shown here is derived from an EMBL/GenBank/DDBJ whole genome shotgun (WGS) entry which is preliminary data.</text>
</comment>
<dbReference type="EMBL" id="JAIVGD010000026">
    <property type="protein sequence ID" value="KAH0740945.1"/>
    <property type="molecule type" value="Genomic_DNA"/>
</dbReference>
<keyword evidence="1" id="KW-0408">Iron</keyword>